<dbReference type="SUPFAM" id="SSF53335">
    <property type="entry name" value="S-adenosyl-L-methionine-dependent methyltransferases"/>
    <property type="match status" value="1"/>
</dbReference>
<dbReference type="GO" id="GO:0008168">
    <property type="term" value="F:methyltransferase activity"/>
    <property type="evidence" value="ECO:0007669"/>
    <property type="project" value="UniProtKB-KW"/>
</dbReference>
<dbReference type="PANTHER" id="PTHR43042:SF3">
    <property type="entry name" value="RIBOSOMAL RNA LARGE SUBUNIT METHYLTRANSFERASE YWBD-RELATED"/>
    <property type="match status" value="1"/>
</dbReference>
<dbReference type="PANTHER" id="PTHR43042">
    <property type="entry name" value="SAM-DEPENDENT METHYLTRANSFERASE"/>
    <property type="match status" value="1"/>
</dbReference>
<organism evidence="5 6">
    <name type="scientific">Treponema putidum</name>
    <dbReference type="NCBI Taxonomy" id="221027"/>
    <lineage>
        <taxon>Bacteria</taxon>
        <taxon>Pseudomonadati</taxon>
        <taxon>Spirochaetota</taxon>
        <taxon>Spirochaetia</taxon>
        <taxon>Spirochaetales</taxon>
        <taxon>Treponemataceae</taxon>
        <taxon>Treponema</taxon>
    </lineage>
</organism>
<keyword evidence="3" id="KW-0949">S-adenosyl-L-methionine</keyword>
<gene>
    <name evidence="5" type="ORF">E4N74_02725</name>
</gene>
<dbReference type="RefSeq" id="WP_255818739.1">
    <property type="nucleotide sequence ID" value="NZ_CP038804.1"/>
</dbReference>
<evidence type="ECO:0000256" key="2">
    <source>
        <dbReference type="ARBA" id="ARBA00022679"/>
    </source>
</evidence>
<accession>A0AAE9MUC8</accession>
<dbReference type="GO" id="GO:0032259">
    <property type="term" value="P:methylation"/>
    <property type="evidence" value="ECO:0007669"/>
    <property type="project" value="UniProtKB-KW"/>
</dbReference>
<dbReference type="AlphaFoldDB" id="A0AAE9MUC8"/>
<dbReference type="EMBL" id="CP038804">
    <property type="protein sequence ID" value="UTY33042.1"/>
    <property type="molecule type" value="Genomic_DNA"/>
</dbReference>
<evidence type="ECO:0000256" key="3">
    <source>
        <dbReference type="ARBA" id="ARBA00022691"/>
    </source>
</evidence>
<reference evidence="5" key="1">
    <citation type="submission" date="2019-04" db="EMBL/GenBank/DDBJ databases">
        <title>Whole genome sequencing of oral phylogroup 2 treponemes.</title>
        <authorList>
            <person name="Chan Y."/>
            <person name="Zeng H.H."/>
            <person name="Yu X.L."/>
            <person name="Leung W.K."/>
            <person name="Watt R.M."/>
        </authorList>
    </citation>
    <scope>NUCLEOTIDE SEQUENCE</scope>
    <source>
        <strain evidence="5">OMZ 835</strain>
    </source>
</reference>
<feature type="domain" description="S-adenosylmethionine-dependent methyltransferase" evidence="4">
    <location>
        <begin position="70"/>
        <end position="298"/>
    </location>
</feature>
<protein>
    <submittedName>
        <fullName evidence="5">rRNA (Guanine-N2)-methyltransferase</fullName>
    </submittedName>
</protein>
<keyword evidence="2" id="KW-0808">Transferase</keyword>
<dbReference type="Gene3D" id="3.30.750.80">
    <property type="entry name" value="RNA methyltransferase domain (HRMD) like"/>
    <property type="match status" value="1"/>
</dbReference>
<dbReference type="Gene3D" id="3.40.50.150">
    <property type="entry name" value="Vaccinia Virus protein VP39"/>
    <property type="match status" value="1"/>
</dbReference>
<dbReference type="InterPro" id="IPR029063">
    <property type="entry name" value="SAM-dependent_MTases_sf"/>
</dbReference>
<dbReference type="Pfam" id="PF10672">
    <property type="entry name" value="Methyltrans_SAM"/>
    <property type="match status" value="1"/>
</dbReference>
<evidence type="ECO:0000256" key="1">
    <source>
        <dbReference type="ARBA" id="ARBA00022603"/>
    </source>
</evidence>
<name>A0AAE9MUC8_9SPIR</name>
<dbReference type="InterPro" id="IPR019614">
    <property type="entry name" value="SAM-dep_methyl-trfase"/>
</dbReference>
<evidence type="ECO:0000313" key="5">
    <source>
        <dbReference type="EMBL" id="UTY33042.1"/>
    </source>
</evidence>
<dbReference type="Proteomes" id="UP001058682">
    <property type="component" value="Chromosome"/>
</dbReference>
<evidence type="ECO:0000313" key="6">
    <source>
        <dbReference type="Proteomes" id="UP001058682"/>
    </source>
</evidence>
<proteinExistence type="predicted"/>
<sequence length="341" mass="39915">MQKNQYQAELFKNRLQKRFKHLSKWAKREGIFAYRLYDKDIPEIPLAVDIYFAEDGMDYGEIENKTSKKAFLMIYLYKRPYEKSQEEEREWLLEIEEAASISLLIPKERIFVKLREKQKGKSQYEKTGSSKNLITIKEGECFFYINIEDYLDSGLFLDHRPARSMVIKEAKNKKVLNLFSYTGSFSVYAAKGGASSVDSVDLSNTYLNWAKENLKLNKLFDAKKTGLIKSDVIRFLEKSIQEQKKWDLIICDPPTFSNSKSADIFDVNRDWLRLCLLCLEVLSKNGKLYFSTNSQKIKFDEAELISSSKKNIRVKDITKATIPEDFRNQKIHKMWIIEACL</sequence>
<keyword evidence="1" id="KW-0489">Methyltransferase</keyword>
<dbReference type="CDD" id="cd02440">
    <property type="entry name" value="AdoMet_MTases"/>
    <property type="match status" value="1"/>
</dbReference>
<evidence type="ECO:0000259" key="4">
    <source>
        <dbReference type="Pfam" id="PF10672"/>
    </source>
</evidence>